<dbReference type="RefSeq" id="WP_114280422.1">
    <property type="nucleotide sequence ID" value="NZ_QPJY01000008.1"/>
</dbReference>
<dbReference type="PANTHER" id="PTHR38467">
    <property type="match status" value="1"/>
</dbReference>
<keyword evidence="2" id="KW-0067">ATP-binding</keyword>
<keyword evidence="3" id="KW-1185">Reference proteome</keyword>
<dbReference type="AlphaFoldDB" id="A0A369C4M9"/>
<feature type="domain" description="TraG P-loop" evidence="1">
    <location>
        <begin position="467"/>
        <end position="534"/>
    </location>
</feature>
<dbReference type="Gene3D" id="1.10.8.730">
    <property type="match status" value="1"/>
</dbReference>
<evidence type="ECO:0000259" key="1">
    <source>
        <dbReference type="Pfam" id="PF19044"/>
    </source>
</evidence>
<dbReference type="CDD" id="cd01127">
    <property type="entry name" value="TrwB_TraG_TraD_VirD4"/>
    <property type="match status" value="1"/>
</dbReference>
<sequence length="831" mass="93344">MSLIGQLRSRAAADLRRWLQEEPPGAVYAAGGLPPSIREMQRLTSAHRLAGLLPYESFEPATRLFHTEDAIGWTLEVAPGVGLSEESLRVLSGLFTLGLKAGTTVQVTLYASPDIRPLLERWAARKQGGIYEFLARKRTDYLARGAWHSLLGGQPFLLRDYHLFLSVLRPAAGEEREWLMRTRDAMRGILSSARMPAEELDAAGLINLLDTILNPAERREPLRWEDSRLLREQMVDHDTLLLVGRDGLGLSHGDLHLDVRPYTVRQYPQSWAGWGMGDLIGDLFENSLRIPCPFLHTQTLHVPDQLGAGNRAKLKAARAQQMAESPVGRFLPAWRERQRDWEIVARRMDDGHQLFQVHSQLVLFAPQGDGDYAEQRLTALYGARGWKLSRDRFTSLHAFLTALPLMPGPAFIREMRSLGRLRSFLTWNCVHTAPWMGEWRGTGTPLLQLVGRRGQIMHLDPWDNRQGNYNIAVAAASGAGKSVFSQEMLFNLLGAGGRAWVIDRGRSYQRLCQLVGGSYLEFSADSRVNLNPFSGIHDFDEDVQLMLRDLLAQIAAPEAPLDSLRKGHLERTIKAVWRAHGREASITRVAEALLERSEEPAREVGHMLYPYTREGAFGRWFEGEANIDLDNPLVVLELGELDAKPDLQAVVVLMLMMRIAEAMYLGDRSRRKLCIIDEAWKLMGRGNAGDFIEGGYRTARKHGGAFMTITQGIDDYHRSGTSKAALANADWVFLLRQKEESLKAAESNDQLVMDGHLRTLLASVDTQEGEYSEIAVRFDGATSVGRLVVDRFSELLFTTKGEEYEAIEQMRRQGLGLVEALERLAEMKGQR</sequence>
<proteinExistence type="predicted"/>
<dbReference type="InterPro" id="IPR014117">
    <property type="entry name" value="TraC-F-type"/>
</dbReference>
<feature type="domain" description="TraG P-loop" evidence="1">
    <location>
        <begin position="606"/>
        <end position="826"/>
    </location>
</feature>
<dbReference type="OrthoDB" id="9816422at2"/>
<dbReference type="SUPFAM" id="SSF52540">
    <property type="entry name" value="P-loop containing nucleoside triphosphate hydrolases"/>
    <property type="match status" value="1"/>
</dbReference>
<accession>A0A369C4M9</accession>
<dbReference type="InterPro" id="IPR053155">
    <property type="entry name" value="F-pilin_assembly_TraC"/>
</dbReference>
<protein>
    <submittedName>
        <fullName evidence="2">Conjugal transfer ATP-binding protein TraC</fullName>
    </submittedName>
</protein>
<dbReference type="Proteomes" id="UP000252707">
    <property type="component" value="Unassembled WGS sequence"/>
</dbReference>
<evidence type="ECO:0000313" key="2">
    <source>
        <dbReference type="EMBL" id="RCX27998.1"/>
    </source>
</evidence>
<evidence type="ECO:0000313" key="3">
    <source>
        <dbReference type="Proteomes" id="UP000252707"/>
    </source>
</evidence>
<dbReference type="Pfam" id="PF19044">
    <property type="entry name" value="P-loop_TraG"/>
    <property type="match status" value="2"/>
</dbReference>
<dbReference type="InterPro" id="IPR043964">
    <property type="entry name" value="P-loop_TraG"/>
</dbReference>
<dbReference type="InterPro" id="IPR027417">
    <property type="entry name" value="P-loop_NTPase"/>
</dbReference>
<comment type="caution">
    <text evidence="2">The sequence shown here is derived from an EMBL/GenBank/DDBJ whole genome shotgun (WGS) entry which is preliminary data.</text>
</comment>
<gene>
    <name evidence="2" type="ORF">DFQ59_10826</name>
</gene>
<dbReference type="PANTHER" id="PTHR38467:SF1">
    <property type="entry name" value="CONJUGATIVE TRANSFER: ASSEMBLY"/>
    <property type="match status" value="1"/>
</dbReference>
<name>A0A369C4M9_9GAMM</name>
<dbReference type="EMBL" id="QPJY01000008">
    <property type="protein sequence ID" value="RCX27998.1"/>
    <property type="molecule type" value="Genomic_DNA"/>
</dbReference>
<reference evidence="2 3" key="1">
    <citation type="submission" date="2018-07" db="EMBL/GenBank/DDBJ databases">
        <title>Genomic Encyclopedia of Type Strains, Phase IV (KMG-IV): sequencing the most valuable type-strain genomes for metagenomic binning, comparative biology and taxonomic classification.</title>
        <authorList>
            <person name="Goeker M."/>
        </authorList>
    </citation>
    <scope>NUCLEOTIDE SEQUENCE [LARGE SCALE GENOMIC DNA]</scope>
    <source>
        <strain evidence="2 3">DSM 26407</strain>
    </source>
</reference>
<dbReference type="Gene3D" id="3.40.50.300">
    <property type="entry name" value="P-loop containing nucleotide triphosphate hydrolases"/>
    <property type="match status" value="1"/>
</dbReference>
<dbReference type="GO" id="GO:0005524">
    <property type="term" value="F:ATP binding"/>
    <property type="evidence" value="ECO:0007669"/>
    <property type="project" value="UniProtKB-KW"/>
</dbReference>
<dbReference type="InterPro" id="IPR025955">
    <property type="entry name" value="TraC/Conjuga_ATPase"/>
</dbReference>
<dbReference type="NCBIfam" id="TIGR02746">
    <property type="entry name" value="TraC-F-type"/>
    <property type="match status" value="1"/>
</dbReference>
<dbReference type="Pfam" id="PF11130">
    <property type="entry name" value="TraC_F_IV"/>
    <property type="match status" value="1"/>
</dbReference>
<keyword evidence="2" id="KW-0547">Nucleotide-binding</keyword>
<organism evidence="2 3">
    <name type="scientific">Thioalbus denitrificans</name>
    <dbReference type="NCBI Taxonomy" id="547122"/>
    <lineage>
        <taxon>Bacteria</taxon>
        <taxon>Pseudomonadati</taxon>
        <taxon>Pseudomonadota</taxon>
        <taxon>Gammaproteobacteria</taxon>
        <taxon>Chromatiales</taxon>
        <taxon>Ectothiorhodospiraceae</taxon>
        <taxon>Thioalbus</taxon>
    </lineage>
</organism>